<feature type="compositionally biased region" description="Polar residues" evidence="3">
    <location>
        <begin position="50"/>
        <end position="70"/>
    </location>
</feature>
<feature type="compositionally biased region" description="Basic and acidic residues" evidence="3">
    <location>
        <begin position="71"/>
        <end position="88"/>
    </location>
</feature>
<evidence type="ECO:0000313" key="5">
    <source>
        <dbReference type="EMBL" id="KIV87488.1"/>
    </source>
</evidence>
<protein>
    <recommendedName>
        <fullName evidence="4">SH3 domain-containing protein</fullName>
    </recommendedName>
</protein>
<reference evidence="5 6" key="1">
    <citation type="submission" date="2015-01" db="EMBL/GenBank/DDBJ databases">
        <title>The Genome Sequence of Exophiala sideris CBS121828.</title>
        <authorList>
            <consortium name="The Broad Institute Genomics Platform"/>
            <person name="Cuomo C."/>
            <person name="de Hoog S."/>
            <person name="Gorbushina A."/>
            <person name="Stielow B."/>
            <person name="Teixiera M."/>
            <person name="Abouelleil A."/>
            <person name="Chapman S.B."/>
            <person name="Priest M."/>
            <person name="Young S.K."/>
            <person name="Wortman J."/>
            <person name="Nusbaum C."/>
            <person name="Birren B."/>
        </authorList>
    </citation>
    <scope>NUCLEOTIDE SEQUENCE [LARGE SCALE GENOMIC DNA]</scope>
    <source>
        <strain evidence="5 6">CBS 121828</strain>
    </source>
</reference>
<evidence type="ECO:0000259" key="4">
    <source>
        <dbReference type="PROSITE" id="PS50002"/>
    </source>
</evidence>
<dbReference type="GO" id="GO:0008104">
    <property type="term" value="P:intracellular protein localization"/>
    <property type="evidence" value="ECO:0007669"/>
    <property type="project" value="TreeGrafter"/>
</dbReference>
<feature type="region of interest" description="Disordered" evidence="3">
    <location>
        <begin position="842"/>
        <end position="899"/>
    </location>
</feature>
<dbReference type="PANTHER" id="PTHR47775:SF1">
    <property type="entry name" value="BUD SITE SELECTION PROTEIN 14"/>
    <property type="match status" value="1"/>
</dbReference>
<feature type="compositionally biased region" description="Acidic residues" evidence="3">
    <location>
        <begin position="283"/>
        <end position="293"/>
    </location>
</feature>
<gene>
    <name evidence="5" type="ORF">PV11_03031</name>
</gene>
<feature type="compositionally biased region" description="Polar residues" evidence="3">
    <location>
        <begin position="674"/>
        <end position="683"/>
    </location>
</feature>
<name>A0A0D1ZL28_9EURO</name>
<dbReference type="InterPro" id="IPR001452">
    <property type="entry name" value="SH3_domain"/>
</dbReference>
<dbReference type="HOGENOM" id="CLU_010627_0_0_1"/>
<feature type="compositionally biased region" description="Pro residues" evidence="3">
    <location>
        <begin position="698"/>
        <end position="709"/>
    </location>
</feature>
<accession>A0A0D1ZL28</accession>
<feature type="region of interest" description="Disordered" evidence="3">
    <location>
        <begin position="411"/>
        <end position="552"/>
    </location>
</feature>
<feature type="compositionally biased region" description="Low complexity" evidence="3">
    <location>
        <begin position="873"/>
        <end position="898"/>
    </location>
</feature>
<dbReference type="GO" id="GO:0030950">
    <property type="term" value="P:establishment or maintenance of actin cytoskeleton polarity"/>
    <property type="evidence" value="ECO:0007669"/>
    <property type="project" value="TreeGrafter"/>
</dbReference>
<dbReference type="Gene3D" id="2.30.30.40">
    <property type="entry name" value="SH3 Domains"/>
    <property type="match status" value="1"/>
</dbReference>
<evidence type="ECO:0000256" key="2">
    <source>
        <dbReference type="PROSITE-ProRule" id="PRU00192"/>
    </source>
</evidence>
<feature type="compositionally biased region" description="Polar residues" evidence="3">
    <location>
        <begin position="717"/>
        <end position="727"/>
    </location>
</feature>
<dbReference type="SUPFAM" id="SSF50044">
    <property type="entry name" value="SH3-domain"/>
    <property type="match status" value="1"/>
</dbReference>
<feature type="compositionally biased region" description="Basic residues" evidence="3">
    <location>
        <begin position="424"/>
        <end position="435"/>
    </location>
</feature>
<feature type="compositionally biased region" description="Polar residues" evidence="3">
    <location>
        <begin position="480"/>
        <end position="497"/>
    </location>
</feature>
<dbReference type="SMART" id="SM00326">
    <property type="entry name" value="SH3"/>
    <property type="match status" value="1"/>
</dbReference>
<feature type="region of interest" description="Disordered" evidence="3">
    <location>
        <begin position="759"/>
        <end position="825"/>
    </location>
</feature>
<feature type="compositionally biased region" description="Basic and acidic residues" evidence="3">
    <location>
        <begin position="626"/>
        <end position="640"/>
    </location>
</feature>
<evidence type="ECO:0000256" key="1">
    <source>
        <dbReference type="ARBA" id="ARBA00022443"/>
    </source>
</evidence>
<dbReference type="Proteomes" id="UP000053599">
    <property type="component" value="Unassembled WGS sequence"/>
</dbReference>
<feature type="compositionally biased region" description="Polar residues" evidence="3">
    <location>
        <begin position="228"/>
        <end position="239"/>
    </location>
</feature>
<feature type="compositionally biased region" description="Polar residues" evidence="3">
    <location>
        <begin position="516"/>
        <end position="534"/>
    </location>
</feature>
<keyword evidence="1 2" id="KW-0728">SH3 domain</keyword>
<feature type="region of interest" description="Disordered" evidence="3">
    <location>
        <begin position="24"/>
        <end position="131"/>
    </location>
</feature>
<feature type="compositionally biased region" description="Acidic residues" evidence="3">
    <location>
        <begin position="449"/>
        <end position="465"/>
    </location>
</feature>
<evidence type="ECO:0000256" key="3">
    <source>
        <dbReference type="SAM" id="MobiDB-lite"/>
    </source>
</evidence>
<dbReference type="Pfam" id="PF00018">
    <property type="entry name" value="SH3_1"/>
    <property type="match status" value="1"/>
</dbReference>
<feature type="region of interest" description="Disordered" evidence="3">
    <location>
        <begin position="228"/>
        <end position="253"/>
    </location>
</feature>
<organism evidence="5 6">
    <name type="scientific">Exophiala sideris</name>
    <dbReference type="NCBI Taxonomy" id="1016849"/>
    <lineage>
        <taxon>Eukaryota</taxon>
        <taxon>Fungi</taxon>
        <taxon>Dikarya</taxon>
        <taxon>Ascomycota</taxon>
        <taxon>Pezizomycotina</taxon>
        <taxon>Eurotiomycetes</taxon>
        <taxon>Chaetothyriomycetidae</taxon>
        <taxon>Chaetothyriales</taxon>
        <taxon>Herpotrichiellaceae</taxon>
        <taxon>Exophiala</taxon>
    </lineage>
</organism>
<dbReference type="FunFam" id="2.30.30.40:FF:000035">
    <property type="entry name" value="SH3 domain containing protein"/>
    <property type="match status" value="1"/>
</dbReference>
<feature type="region of interest" description="Disordered" evidence="3">
    <location>
        <begin position="602"/>
        <end position="746"/>
    </location>
</feature>
<dbReference type="STRING" id="1016849.A0A0D1ZL28"/>
<sequence length="973" mass="107480">MVRAMTTLKPQLVRADTLDLQAHEAPSAKDHTRQPAHPQPYGFGQAAPHQAQTIRQAEEQAYQQQHTSPKISEDRPNGGHSSEHHFYDDADDDRDDDHMDPQTGINGNGYHGQDLDDGEAGDSHDEDMDDDLMDKISSSPSIEDGKYPLFIWPRQRADVVDLEASPASLSTPTRGICHSSSPFASTPEHFPLRPSQSFSPASHHGEYMEHHEYAATEGISDHNMRYDSQTYSQESSSPASEEDTAARSHNMPLSESQEFRRYLLPVEDPLLADAVESYEDDFYSDDDENDWIDEGSFLPDADSDSDDDTDEFQFCCNDRFIDSGWGGECLREIEDIDFEFVYALHTFVATVEGQANATKGDTMVLLDDSNSYWWLVRVVKDGSIGYLPAEHIETPTERLARLNKHRNVDLSASMLGDNTEKSKNPLKKAMRRRNAKTVQFSAPTYYEPSEYEYSDEEEEDGDETLDQIGGENNEDGEATEGQQDGPVTSTETQSQAEPTLVNGVERTAGNEGLKSDLSSSPPKAQQMQNPQDQTLSDEHLQRSRKGVVRNTDSFFRDDTVETKKISLTPRLLRGDSEANVTAEQGVRERASLETFDKVMVADEKGKEKKKEKKGMLSGLFKRKKGAAQEENEKVTDDPRHTPQNKDSLESLSSRPELGPERKPSKLQKAPPVQSPVTSPTDTRAPSRDGPKAIQSEAPPAPTAPAPAPPTVRKVESDTTQADDSQGSAPVQAQPAPPVNRFPSLTEKRSIFAPITTALKSNSSSAPETASPVKPIYSKRAKERFAIDDSGSDEGEDQTMNSEDVARNSVSPLMEPQAQTASIEIAREVSPLEATSSAVDIKVQGDHQGSPFYQSVTRVSPEPHEGNPPESEGTASTSKPSPSTATHTPSTSRSTPTWSDASLRTYMENNQDIKDLLIIVHDNSNVTPVGPEHPLMHNLFSDERTKLVEMQSRLDDMLMNWISKKHANLLSGAT</sequence>
<evidence type="ECO:0000313" key="6">
    <source>
        <dbReference type="Proteomes" id="UP000053599"/>
    </source>
</evidence>
<dbReference type="AlphaFoldDB" id="A0A0D1ZL28"/>
<dbReference type="GO" id="GO:0051286">
    <property type="term" value="C:cell tip"/>
    <property type="evidence" value="ECO:0007669"/>
    <property type="project" value="TreeGrafter"/>
</dbReference>
<dbReference type="InterPro" id="IPR036028">
    <property type="entry name" value="SH3-like_dom_sf"/>
</dbReference>
<dbReference type="PANTHER" id="PTHR47775">
    <property type="entry name" value="BUD SITE SELECTION PROTEIN 14"/>
    <property type="match status" value="1"/>
</dbReference>
<proteinExistence type="predicted"/>
<feature type="region of interest" description="Disordered" evidence="3">
    <location>
        <begin position="283"/>
        <end position="308"/>
    </location>
</feature>
<dbReference type="PROSITE" id="PS50002">
    <property type="entry name" value="SH3"/>
    <property type="match status" value="1"/>
</dbReference>
<dbReference type="OrthoDB" id="196165at2759"/>
<feature type="domain" description="SH3" evidence="4">
    <location>
        <begin position="336"/>
        <end position="397"/>
    </location>
</feature>
<dbReference type="EMBL" id="KN846951">
    <property type="protein sequence ID" value="KIV87488.1"/>
    <property type="molecule type" value="Genomic_DNA"/>
</dbReference>
<feature type="compositionally biased region" description="Acidic residues" evidence="3">
    <location>
        <begin position="115"/>
        <end position="131"/>
    </location>
</feature>
<dbReference type="InterPro" id="IPR053039">
    <property type="entry name" value="Polarity_Bud-Selection_Reg"/>
</dbReference>
<dbReference type="GO" id="GO:0015630">
    <property type="term" value="C:microtubule cytoskeleton"/>
    <property type="evidence" value="ECO:0007669"/>
    <property type="project" value="TreeGrafter"/>
</dbReference>